<keyword evidence="1" id="KW-0812">Transmembrane</keyword>
<reference evidence="2 3" key="1">
    <citation type="submission" date="2024-07" db="EMBL/GenBank/DDBJ databases">
        <authorList>
            <person name="Thanompreechachai J."/>
            <person name="Duangmal K."/>
        </authorList>
    </citation>
    <scope>NUCLEOTIDE SEQUENCE [LARGE SCALE GENOMIC DNA]</scope>
    <source>
        <strain evidence="2 3">KCTC 19886</strain>
    </source>
</reference>
<evidence type="ECO:0000256" key="1">
    <source>
        <dbReference type="SAM" id="Phobius"/>
    </source>
</evidence>
<evidence type="ECO:0000313" key="2">
    <source>
        <dbReference type="EMBL" id="MEW9264313.1"/>
    </source>
</evidence>
<accession>A0ABV3P3Y3</accession>
<keyword evidence="3" id="KW-1185">Reference proteome</keyword>
<sequence length="122" mass="13004">MDPLASAPDCPQCGRVLRPGDAWCSLCFAPAPSRTFSGPLATHRSDDPAPVARVQHRTSRWAGSSVTFGPVGRVVVTLLLLCVGPAVLVWGGPGSLVAAILWIAVVLPWALRDVWRKVRVGR</sequence>
<evidence type="ECO:0000313" key="3">
    <source>
        <dbReference type="Proteomes" id="UP001555826"/>
    </source>
</evidence>
<feature type="transmembrane region" description="Helical" evidence="1">
    <location>
        <begin position="96"/>
        <end position="115"/>
    </location>
</feature>
<proteinExistence type="predicted"/>
<comment type="caution">
    <text evidence="2">The sequence shown here is derived from an EMBL/GenBank/DDBJ whole genome shotgun (WGS) entry which is preliminary data.</text>
</comment>
<feature type="transmembrane region" description="Helical" evidence="1">
    <location>
        <begin position="70"/>
        <end position="90"/>
    </location>
</feature>
<dbReference type="Proteomes" id="UP001555826">
    <property type="component" value="Unassembled WGS sequence"/>
</dbReference>
<keyword evidence="1" id="KW-0472">Membrane</keyword>
<name>A0ABV3P3Y3_9ACTN</name>
<gene>
    <name evidence="2" type="ORF">AB1207_06115</name>
</gene>
<evidence type="ECO:0008006" key="4">
    <source>
        <dbReference type="Google" id="ProtNLM"/>
    </source>
</evidence>
<keyword evidence="1" id="KW-1133">Transmembrane helix</keyword>
<protein>
    <recommendedName>
        <fullName evidence="4">Zinc ribbon protein</fullName>
    </recommendedName>
</protein>
<organism evidence="2 3">
    <name type="scientific">Kineococcus endophyticus</name>
    <dbReference type="NCBI Taxonomy" id="1181883"/>
    <lineage>
        <taxon>Bacteria</taxon>
        <taxon>Bacillati</taxon>
        <taxon>Actinomycetota</taxon>
        <taxon>Actinomycetes</taxon>
        <taxon>Kineosporiales</taxon>
        <taxon>Kineosporiaceae</taxon>
        <taxon>Kineococcus</taxon>
    </lineage>
</organism>
<dbReference type="RefSeq" id="WP_367636974.1">
    <property type="nucleotide sequence ID" value="NZ_JBFNQN010000004.1"/>
</dbReference>
<dbReference type="EMBL" id="JBFNQN010000004">
    <property type="protein sequence ID" value="MEW9264313.1"/>
    <property type="molecule type" value="Genomic_DNA"/>
</dbReference>